<dbReference type="Pfam" id="PF01503">
    <property type="entry name" value="PRA-PH"/>
    <property type="match status" value="1"/>
</dbReference>
<evidence type="ECO:0000256" key="7">
    <source>
        <dbReference type="ARBA" id="ARBA00008299"/>
    </source>
</evidence>
<dbReference type="InterPro" id="IPR023019">
    <property type="entry name" value="His_synth_HisIE"/>
</dbReference>
<dbReference type="InterPro" id="IPR002496">
    <property type="entry name" value="PRib_AMP_CycHydrolase_dom"/>
</dbReference>
<dbReference type="EC" id="3.5.4.19" evidence="16"/>
<gene>
    <name evidence="16" type="primary">hisI</name>
    <name evidence="16" type="synonym">hisIE</name>
    <name evidence="19" type="ORF">IAB26_05130</name>
</gene>
<dbReference type="InterPro" id="IPR011060">
    <property type="entry name" value="RibuloseP-bd_barrel"/>
</dbReference>
<dbReference type="NCBIfam" id="NF000768">
    <property type="entry name" value="PRK00051.1"/>
    <property type="match status" value="1"/>
</dbReference>
<dbReference type="Proteomes" id="UP000886886">
    <property type="component" value="Unassembled WGS sequence"/>
</dbReference>
<dbReference type="GO" id="GO:0004636">
    <property type="term" value="F:phosphoribosyl-ATP diphosphatase activity"/>
    <property type="evidence" value="ECO:0007669"/>
    <property type="project" value="UniProtKB-UniRule"/>
</dbReference>
<evidence type="ECO:0000256" key="3">
    <source>
        <dbReference type="ARBA" id="ARBA00004496"/>
    </source>
</evidence>
<keyword evidence="9 16" id="KW-0963">Cytoplasm</keyword>
<protein>
    <recommendedName>
        <fullName evidence="16">Histidine biosynthesis bifunctional protein HisIE</fullName>
    </recommendedName>
    <domain>
        <recommendedName>
            <fullName evidence="16">Phosphoribosyl-AMP cyclohydrolase</fullName>
            <shortName evidence="16">PRA-CH</shortName>
            <ecNumber evidence="16">3.5.4.19</ecNumber>
        </recommendedName>
    </domain>
    <domain>
        <recommendedName>
            <fullName evidence="16">Phosphoribosyl-ATP pyrophosphatase</fullName>
            <shortName evidence="16">PRA-PH</shortName>
            <ecNumber evidence="16">3.6.1.31</ecNumber>
        </recommendedName>
    </domain>
</protein>
<comment type="catalytic activity">
    <reaction evidence="2 16">
        <text>1-(5-phospho-beta-D-ribosyl)-ATP + H2O = 1-(5-phospho-beta-D-ribosyl)-5'-AMP + diphosphate + H(+)</text>
        <dbReference type="Rhea" id="RHEA:22828"/>
        <dbReference type="ChEBI" id="CHEBI:15377"/>
        <dbReference type="ChEBI" id="CHEBI:15378"/>
        <dbReference type="ChEBI" id="CHEBI:33019"/>
        <dbReference type="ChEBI" id="CHEBI:59457"/>
        <dbReference type="ChEBI" id="CHEBI:73183"/>
        <dbReference type="EC" id="3.6.1.31"/>
    </reaction>
</comment>
<dbReference type="CDD" id="cd11534">
    <property type="entry name" value="NTP-PPase_HisIE_like"/>
    <property type="match status" value="1"/>
</dbReference>
<comment type="similarity">
    <text evidence="8 17">Belongs to the HisA/HisF family.</text>
</comment>
<evidence type="ECO:0000256" key="4">
    <source>
        <dbReference type="ARBA" id="ARBA00005169"/>
    </source>
</evidence>
<dbReference type="Gene3D" id="3.10.20.810">
    <property type="entry name" value="Phosphoribosyl-AMP cyclohydrolase"/>
    <property type="match status" value="1"/>
</dbReference>
<dbReference type="PANTHER" id="PTHR42945">
    <property type="entry name" value="HISTIDINE BIOSYNTHESIS BIFUNCTIONAL PROTEIN"/>
    <property type="match status" value="1"/>
</dbReference>
<dbReference type="EC" id="3.6.1.31" evidence="16"/>
<evidence type="ECO:0000313" key="19">
    <source>
        <dbReference type="EMBL" id="HIQ95928.1"/>
    </source>
</evidence>
<evidence type="ECO:0000256" key="11">
    <source>
        <dbReference type="ARBA" id="ARBA00022741"/>
    </source>
</evidence>
<comment type="subcellular location">
    <subcellularLocation>
        <location evidence="3 16">Cytoplasm</location>
    </subcellularLocation>
</comment>
<dbReference type="SUPFAM" id="SSF141734">
    <property type="entry name" value="HisI-like"/>
    <property type="match status" value="1"/>
</dbReference>
<evidence type="ECO:0000256" key="9">
    <source>
        <dbReference type="ARBA" id="ARBA00022490"/>
    </source>
</evidence>
<evidence type="ECO:0000259" key="18">
    <source>
        <dbReference type="Pfam" id="PF01502"/>
    </source>
</evidence>
<comment type="caution">
    <text evidence="19">The sequence shown here is derived from an EMBL/GenBank/DDBJ whole genome shotgun (WGS) entry which is preliminary data.</text>
</comment>
<evidence type="ECO:0000256" key="6">
    <source>
        <dbReference type="ARBA" id="ARBA00007731"/>
    </source>
</evidence>
<dbReference type="HAMAP" id="MF_01021">
    <property type="entry name" value="HisI"/>
    <property type="match status" value="1"/>
</dbReference>
<dbReference type="Gene3D" id="1.10.287.1080">
    <property type="entry name" value="MazG-like"/>
    <property type="match status" value="1"/>
</dbReference>
<dbReference type="NCBIfam" id="TIGR03188">
    <property type="entry name" value="histidine_hisI"/>
    <property type="match status" value="1"/>
</dbReference>
<sequence>MNQKLLAARLLLQADQTVEHALDCDYAGADEIVLFDLSGTDAEHEESFNTIREIKRRVDIPLTGLGNIKRGEDVKKFLYAGCSKVLLNAAKPESFALLKEVSDRFGKEKIGLTVKDPSNYQENREAIETYASVLYLYPEAVSLIGKTSLPTVLFNDETDDASLCALLEKEGVAGLCGEAFSAGESILPLKKDMKEKGIPVNTFESSMDFSEFRTGADGLIPIVVQDYKNLEVLMVAYMNREAFDETIRTGRMTYYSRSRQELWVKGLTSGHFQYVRKLSVDCDNDTLLAQVAQVGAACHTGNRSCFYRDLLKKDTPHANPSKVFEDVYAVIEDRKKHPKEGSYTNYLFEKGIDKILKKVGEEATEIVIAAKNPNPEEIKYEIADFLYHVMVLMSERGVTWDDITEELANR</sequence>
<evidence type="ECO:0000256" key="16">
    <source>
        <dbReference type="HAMAP-Rule" id="MF_01019"/>
    </source>
</evidence>
<comment type="pathway">
    <text evidence="4 16">Amino-acid biosynthesis; L-histidine biosynthesis; L-histidine from 5-phospho-alpha-D-ribose 1-diphosphate: step 3/9.</text>
</comment>
<dbReference type="GO" id="GO:0005737">
    <property type="term" value="C:cytoplasm"/>
    <property type="evidence" value="ECO:0007669"/>
    <property type="project" value="UniProtKB-SubCell"/>
</dbReference>
<feature type="region of interest" description="Phosphoribosyl-AMP cyclohydrolase" evidence="16">
    <location>
        <begin position="1"/>
        <end position="323"/>
    </location>
</feature>
<evidence type="ECO:0000256" key="2">
    <source>
        <dbReference type="ARBA" id="ARBA00001460"/>
    </source>
</evidence>
<comment type="pathway">
    <text evidence="5 16">Amino-acid biosynthesis; L-histidine biosynthesis; L-histidine from 5-phospho-alpha-D-ribose 1-diphosphate: step 2/9.</text>
</comment>
<reference evidence="19" key="1">
    <citation type="submission" date="2020-10" db="EMBL/GenBank/DDBJ databases">
        <authorList>
            <person name="Gilroy R."/>
        </authorList>
    </citation>
    <scope>NUCLEOTIDE SEQUENCE</scope>
    <source>
        <strain evidence="19">ChiSjej3B21-11622</strain>
    </source>
</reference>
<dbReference type="HAMAP" id="MF_01019">
    <property type="entry name" value="HisIE"/>
    <property type="match status" value="1"/>
</dbReference>
<dbReference type="PANTHER" id="PTHR42945:SF1">
    <property type="entry name" value="HISTIDINE BIOSYNTHESIS BIFUNCTIONAL PROTEIN HIS7"/>
    <property type="match status" value="1"/>
</dbReference>
<dbReference type="InterPro" id="IPR008179">
    <property type="entry name" value="HisE"/>
</dbReference>
<dbReference type="SUPFAM" id="SSF51366">
    <property type="entry name" value="Ribulose-phoshate binding barrel"/>
    <property type="match status" value="1"/>
</dbReference>
<reference evidence="19" key="2">
    <citation type="journal article" date="2021" name="PeerJ">
        <title>Extensive microbial diversity within the chicken gut microbiome revealed by metagenomics and culture.</title>
        <authorList>
            <person name="Gilroy R."/>
            <person name="Ravi A."/>
            <person name="Getino M."/>
            <person name="Pursley I."/>
            <person name="Horton D.L."/>
            <person name="Alikhan N.F."/>
            <person name="Baker D."/>
            <person name="Gharbi K."/>
            <person name="Hall N."/>
            <person name="Watson M."/>
            <person name="Adriaenssens E.M."/>
            <person name="Foster-Nyarko E."/>
            <person name="Jarju S."/>
            <person name="Secka A."/>
            <person name="Antonio M."/>
            <person name="Oren A."/>
            <person name="Chaudhuri R.R."/>
            <person name="La Ragione R."/>
            <person name="Hildebrand F."/>
            <person name="Pallen M.J."/>
        </authorList>
    </citation>
    <scope>NUCLEOTIDE SEQUENCE</scope>
    <source>
        <strain evidence="19">ChiSjej3B21-11622</strain>
    </source>
</reference>
<evidence type="ECO:0000256" key="15">
    <source>
        <dbReference type="ARBA" id="ARBA00023268"/>
    </source>
</evidence>
<evidence type="ECO:0000256" key="12">
    <source>
        <dbReference type="ARBA" id="ARBA00022801"/>
    </source>
</evidence>
<organism evidence="19 20">
    <name type="scientific">Candidatus Limivivens merdigallinarum</name>
    <dbReference type="NCBI Taxonomy" id="2840859"/>
    <lineage>
        <taxon>Bacteria</taxon>
        <taxon>Bacillati</taxon>
        <taxon>Bacillota</taxon>
        <taxon>Clostridia</taxon>
        <taxon>Lachnospirales</taxon>
        <taxon>Lachnospiraceae</taxon>
        <taxon>Lachnospiraceae incertae sedis</taxon>
        <taxon>Candidatus Limivivens</taxon>
    </lineage>
</organism>
<dbReference type="HAMAP" id="MF_01020">
    <property type="entry name" value="HisE"/>
    <property type="match status" value="1"/>
</dbReference>
<dbReference type="Pfam" id="PF00977">
    <property type="entry name" value="His_biosynth"/>
    <property type="match status" value="1"/>
</dbReference>
<dbReference type="NCBIfam" id="NF002747">
    <property type="entry name" value="PRK02759.1"/>
    <property type="match status" value="1"/>
</dbReference>
<keyword evidence="14 16" id="KW-0368">Histidine biosynthesis</keyword>
<evidence type="ECO:0000256" key="14">
    <source>
        <dbReference type="ARBA" id="ARBA00023102"/>
    </source>
</evidence>
<feature type="region of interest" description="Phosphoribosyl-ATP pyrophosphohydrolase" evidence="16">
    <location>
        <begin position="324"/>
        <end position="410"/>
    </location>
</feature>
<proteinExistence type="inferred from homology"/>
<dbReference type="Pfam" id="PF01502">
    <property type="entry name" value="PRA-CH"/>
    <property type="match status" value="1"/>
</dbReference>
<evidence type="ECO:0000313" key="20">
    <source>
        <dbReference type="Proteomes" id="UP000886886"/>
    </source>
</evidence>
<evidence type="ECO:0000256" key="1">
    <source>
        <dbReference type="ARBA" id="ARBA00000024"/>
    </source>
</evidence>
<comment type="similarity">
    <text evidence="7 16">In the N-terminal section; belongs to the PRA-CH family.</text>
</comment>
<evidence type="ECO:0000256" key="8">
    <source>
        <dbReference type="ARBA" id="ARBA00009667"/>
    </source>
</evidence>
<dbReference type="InterPro" id="IPR006062">
    <property type="entry name" value="His_biosynth"/>
</dbReference>
<keyword evidence="10 16" id="KW-0028">Amino-acid biosynthesis</keyword>
<dbReference type="InterPro" id="IPR021130">
    <property type="entry name" value="PRib-ATP_PPHydrolase-like"/>
</dbReference>
<comment type="similarity">
    <text evidence="6 16">In the C-terminal section; belongs to the PRA-PH family.</text>
</comment>
<dbReference type="FunFam" id="3.10.20.810:FF:000001">
    <property type="entry name" value="Histidine biosynthesis bifunctional protein HisIE"/>
    <property type="match status" value="1"/>
</dbReference>
<dbReference type="InterPro" id="IPR026660">
    <property type="entry name" value="PRA-CH"/>
</dbReference>
<keyword evidence="15 16" id="KW-0511">Multifunctional enzyme</keyword>
<evidence type="ECO:0000256" key="13">
    <source>
        <dbReference type="ARBA" id="ARBA00022840"/>
    </source>
</evidence>
<evidence type="ECO:0000256" key="5">
    <source>
        <dbReference type="ARBA" id="ARBA00005204"/>
    </source>
</evidence>
<evidence type="ECO:0000256" key="10">
    <source>
        <dbReference type="ARBA" id="ARBA00022605"/>
    </source>
</evidence>
<dbReference type="AlphaFoldDB" id="A0A9D1D0V1"/>
<evidence type="ECO:0000256" key="17">
    <source>
        <dbReference type="RuleBase" id="RU003657"/>
    </source>
</evidence>
<dbReference type="Gene3D" id="3.20.20.70">
    <property type="entry name" value="Aldolase class I"/>
    <property type="match status" value="1"/>
</dbReference>
<dbReference type="GO" id="GO:0004635">
    <property type="term" value="F:phosphoribosyl-AMP cyclohydrolase activity"/>
    <property type="evidence" value="ECO:0007669"/>
    <property type="project" value="UniProtKB-UniRule"/>
</dbReference>
<dbReference type="InterPro" id="IPR038019">
    <property type="entry name" value="PRib_AMP_CycHydrolase_sf"/>
</dbReference>
<dbReference type="SUPFAM" id="SSF101386">
    <property type="entry name" value="all-alpha NTP pyrophosphatases"/>
    <property type="match status" value="1"/>
</dbReference>
<dbReference type="EMBL" id="DVFT01000077">
    <property type="protein sequence ID" value="HIQ95928.1"/>
    <property type="molecule type" value="Genomic_DNA"/>
</dbReference>
<keyword evidence="13 16" id="KW-0067">ATP-binding</keyword>
<accession>A0A9D1D0V1</accession>
<keyword evidence="11 16" id="KW-0547">Nucleotide-binding</keyword>
<dbReference type="GO" id="GO:0000105">
    <property type="term" value="P:L-histidine biosynthetic process"/>
    <property type="evidence" value="ECO:0007669"/>
    <property type="project" value="UniProtKB-UniRule"/>
</dbReference>
<comment type="catalytic activity">
    <reaction evidence="1 16">
        <text>1-(5-phospho-beta-D-ribosyl)-5'-AMP + H2O = 1-(5-phospho-beta-D-ribosyl)-5-[(5-phospho-beta-D-ribosylamino)methylideneamino]imidazole-4-carboxamide</text>
        <dbReference type="Rhea" id="RHEA:20049"/>
        <dbReference type="ChEBI" id="CHEBI:15377"/>
        <dbReference type="ChEBI" id="CHEBI:58435"/>
        <dbReference type="ChEBI" id="CHEBI:59457"/>
        <dbReference type="EC" id="3.5.4.19"/>
    </reaction>
</comment>
<feature type="domain" description="Phosphoribosyl-AMP cyclohydrolase" evidence="18">
    <location>
        <begin position="234"/>
        <end position="307"/>
    </location>
</feature>
<dbReference type="InterPro" id="IPR013785">
    <property type="entry name" value="Aldolase_TIM"/>
</dbReference>
<keyword evidence="12 16" id="KW-0378">Hydrolase</keyword>
<dbReference type="GO" id="GO:0005524">
    <property type="term" value="F:ATP binding"/>
    <property type="evidence" value="ECO:0007669"/>
    <property type="project" value="UniProtKB-KW"/>
</dbReference>
<name>A0A9D1D0V1_9FIRM</name>